<comment type="caution">
    <text evidence="1">The sequence shown here is derived from an EMBL/GenBank/DDBJ whole genome shotgun (WGS) entry which is preliminary data.</text>
</comment>
<name>A0ACC5XDK9_PANGG</name>
<gene>
    <name evidence="1" type="ORF">PGIGA_G00096090</name>
</gene>
<proteinExistence type="predicted"/>
<dbReference type="Proteomes" id="UP000829447">
    <property type="component" value="Linkage Group LG19"/>
</dbReference>
<dbReference type="EMBL" id="CM040472">
    <property type="protein sequence ID" value="MCI4389287.1"/>
    <property type="molecule type" value="Genomic_DNA"/>
</dbReference>
<organism evidence="1 2">
    <name type="scientific">Pangasianodon gigas</name>
    <name type="common">Mekong giant catfish</name>
    <name type="synonym">Pangasius gigas</name>
    <dbReference type="NCBI Taxonomy" id="30993"/>
    <lineage>
        <taxon>Eukaryota</taxon>
        <taxon>Metazoa</taxon>
        <taxon>Chordata</taxon>
        <taxon>Craniata</taxon>
        <taxon>Vertebrata</taxon>
        <taxon>Euteleostomi</taxon>
        <taxon>Actinopterygii</taxon>
        <taxon>Neopterygii</taxon>
        <taxon>Teleostei</taxon>
        <taxon>Ostariophysi</taxon>
        <taxon>Siluriformes</taxon>
        <taxon>Pangasiidae</taxon>
        <taxon>Pangasianodon</taxon>
    </lineage>
</organism>
<keyword evidence="2" id="KW-1185">Reference proteome</keyword>
<accession>A0ACC5XDK9</accession>
<sequence length="965" mass="108143">MLVSSVVHCIAVLIFQLWGVQTLSPISTCPASCVCEKTLLVNCASLGLSKAPSHIPATATALDLSHNALHSLAPLWSGHMHLRGLQHLWVGNNSLESLSMCSGIQGIVGTRTLTRRKQRCVSWAPDLQSLSADRNQLKCLPRGLGNIKSLKVLQLSHNRISEIGPADLAGCTHLGELHLQHNLINTIHPEAFKDLQKLKVLDVSYNLLATLPVPAYLSLRNLNVLVDISENRWRCDCNLKTIRRWLSFDREVGNPAWEVVCFSPSHHAGKDLLYLEESDLVCPQPVYNTPGVEKEVTVDEGMELILSCSTSNQDFMHTRWWTPHGQISDSRQFLHISNTIERDAGLYVCVSGYQEEHVSVFNLRVRKRAHDRRLRREAQFGPVELNGEDNIQRNVPAVRAVEQPQFVLAVCLSVFITFIVAFVLGVILRPLLEKCYKRIRNKRKSTTSPSNSRTSTNGQRPYVNEGYSDADDQEQEVHEGPRVTFGGVQEQGGVPYYVTVEDSPSGSNTDVAAVYENVKKKESLTENTEVHKEVPLREENKDMTSPRSTESLNAESSKGMQYEYIPDPEDTTELEERSISPASSLSGEQRRPQMSYEAKDTTEQSVDSPTVSIYEEEDEQASMDHQATIPGFITDAFPPKKSESKEESVDELDPDLWNDSGDSFSFTEGSPRSSSRVSHVAALGYPLFQKEMSVDELSDRPSSCNSSESGESERGPTEYTVNPEDDEHSETQISYSENDDINYGENRLSPFEEDILTEDQKTGTGVQFRQDTITLDPTDIHMTYTRGDSFDDEQFTEYKECSQSSNISSDYEGEPTQYHVHPVYRTSRKTTSLMGENRSRTSSCSEENEDKQGDYPRRLEIRLEHTVPSVDATPVISPDRLLNIDYDNSSSSTDKEDKHSKEKERGILKGLSGLSALMFNRSGSETNKKAVQPEPNTATTNSKGHILQFKLHLIQLQKKSSLMKL</sequence>
<evidence type="ECO:0000313" key="2">
    <source>
        <dbReference type="Proteomes" id="UP000829447"/>
    </source>
</evidence>
<evidence type="ECO:0000313" key="1">
    <source>
        <dbReference type="EMBL" id="MCI4389287.1"/>
    </source>
</evidence>
<protein>
    <submittedName>
        <fullName evidence="1">Uncharacterized protein</fullName>
    </submittedName>
</protein>
<reference evidence="1 2" key="1">
    <citation type="journal article" date="2022" name="bioRxiv">
        <title>An ancient truncated duplication of the anti-Mullerian hormone receptor type 2 gene is a potential conserved master sex determinant in the Pangasiidae catfish family.</title>
        <authorList>
            <person name="Wen M."/>
            <person name="Pan Q."/>
            <person name="Jouanno E."/>
            <person name="Montfort J."/>
            <person name="Zahm M."/>
            <person name="Cabau C."/>
            <person name="Klopp C."/>
            <person name="Iampietro C."/>
            <person name="Roques C."/>
            <person name="Bouchez O."/>
            <person name="Castinel A."/>
            <person name="Donnadieu C."/>
            <person name="Parrinello H."/>
            <person name="Poncet C."/>
            <person name="Belmonte E."/>
            <person name="Gautier V."/>
            <person name="Avarre J.-C."/>
            <person name="Dugue R."/>
            <person name="Gustiano R."/>
            <person name="Ha T.T.T."/>
            <person name="Campet M."/>
            <person name="Sriphairoj K."/>
            <person name="Ribolli J."/>
            <person name="de Almeida F.L."/>
            <person name="Desvignes T."/>
            <person name="Postlethwait J.H."/>
            <person name="Bucao C.F."/>
            <person name="Robinson-Rechavi M."/>
            <person name="Bobe J."/>
            <person name="Herpin A."/>
            <person name="Guiguen Y."/>
        </authorList>
    </citation>
    <scope>NUCLEOTIDE SEQUENCE [LARGE SCALE GENOMIC DNA]</scope>
    <source>
        <strain evidence="1">YG-Dec2019</strain>
    </source>
</reference>